<feature type="compositionally biased region" description="Gly residues" evidence="1">
    <location>
        <begin position="107"/>
        <end position="124"/>
    </location>
</feature>
<feature type="region of interest" description="Disordered" evidence="1">
    <location>
        <begin position="449"/>
        <end position="471"/>
    </location>
</feature>
<reference evidence="3" key="1">
    <citation type="journal article" date="2019" name="Int. J. Syst. Evol. Microbiol.">
        <title>The Global Catalogue of Microorganisms (GCM) 10K type strain sequencing project: providing services to taxonomists for standard genome sequencing and annotation.</title>
        <authorList>
            <consortium name="The Broad Institute Genomics Platform"/>
            <consortium name="The Broad Institute Genome Sequencing Center for Infectious Disease"/>
            <person name="Wu L."/>
            <person name="Ma J."/>
        </authorList>
    </citation>
    <scope>NUCLEOTIDE SEQUENCE [LARGE SCALE GENOMIC DNA]</scope>
    <source>
        <strain evidence="3">JCM 9371</strain>
    </source>
</reference>
<gene>
    <name evidence="2" type="ORF">ACFQZM_04705</name>
</gene>
<feature type="compositionally biased region" description="Low complexity" evidence="1">
    <location>
        <begin position="83"/>
        <end position="100"/>
    </location>
</feature>
<dbReference type="Proteomes" id="UP001597063">
    <property type="component" value="Unassembled WGS sequence"/>
</dbReference>
<comment type="caution">
    <text evidence="2">The sequence shown here is derived from an EMBL/GenBank/DDBJ whole genome shotgun (WGS) entry which is preliminary data.</text>
</comment>
<name>A0ABW2XE21_9ACTN</name>
<evidence type="ECO:0000256" key="1">
    <source>
        <dbReference type="SAM" id="MobiDB-lite"/>
    </source>
</evidence>
<feature type="compositionally biased region" description="Basic residues" evidence="1">
    <location>
        <begin position="7"/>
        <end position="16"/>
    </location>
</feature>
<accession>A0ABW2XE21</accession>
<keyword evidence="3" id="KW-1185">Reference proteome</keyword>
<proteinExistence type="predicted"/>
<protein>
    <submittedName>
        <fullName evidence="2">Uncharacterized protein</fullName>
    </submittedName>
</protein>
<dbReference type="EMBL" id="JBHTGP010000003">
    <property type="protein sequence ID" value="MFD0683788.1"/>
    <property type="molecule type" value="Genomic_DNA"/>
</dbReference>
<evidence type="ECO:0000313" key="2">
    <source>
        <dbReference type="EMBL" id="MFD0683788.1"/>
    </source>
</evidence>
<organism evidence="2 3">
    <name type="scientific">Actinomadura fibrosa</name>
    <dbReference type="NCBI Taxonomy" id="111802"/>
    <lineage>
        <taxon>Bacteria</taxon>
        <taxon>Bacillati</taxon>
        <taxon>Actinomycetota</taxon>
        <taxon>Actinomycetes</taxon>
        <taxon>Streptosporangiales</taxon>
        <taxon>Thermomonosporaceae</taxon>
        <taxon>Actinomadura</taxon>
    </lineage>
</organism>
<dbReference type="RefSeq" id="WP_242619129.1">
    <property type="nucleotide sequence ID" value="NZ_CAACUY010000029.1"/>
</dbReference>
<evidence type="ECO:0000313" key="3">
    <source>
        <dbReference type="Proteomes" id="UP001597063"/>
    </source>
</evidence>
<sequence>MSLSRRREARRRRHRAAVLGASAPGRGGLPERAAPPLDVVTGTILDASPHLLVVRADAPYGGAVSHPDAPDAQRITGATGAADPDTSDTPGDTGTRSDTGAPDGTCPVGGTGGTSRAGAGGGAGRTSDTGGPEAAAPGFAAGAGFPVGAEIRLPMSDGTSVWHGGRGGLAALRPGREVIVRPKGDGLGADRVWVDIGRVTGTILACGRDTVEVDMGPHRGRTHVVIPPHALERVLVRHPRLEPGYLIDVICVRAGGVLQAVRPGTSQPGYRADDLAAPEASAPVPEVLHGTATWFGFIGAAAQAGQAARAGVYEGTWPYLRDGGLATGAGEQVRPSVRSAAGRHGAAYPAVDPEGDGGGCADAPSGCAAMPFLSLGSDVAVHNECSGRTATVPVIECGCVAARYCDRCVECGTSPRGRIVELTPAAFVSLGGDLDAGCFNALVRPGTPGAPGTSGASAAPLPAEEGRAGRW</sequence>
<feature type="region of interest" description="Disordered" evidence="1">
    <location>
        <begin position="1"/>
        <end position="34"/>
    </location>
</feature>
<feature type="compositionally biased region" description="Low complexity" evidence="1">
    <location>
        <begin position="125"/>
        <end position="137"/>
    </location>
</feature>
<feature type="region of interest" description="Disordered" evidence="1">
    <location>
        <begin position="63"/>
        <end position="137"/>
    </location>
</feature>
<feature type="compositionally biased region" description="Low complexity" evidence="1">
    <location>
        <begin position="449"/>
        <end position="460"/>
    </location>
</feature>